<dbReference type="EMBL" id="JAUSTW010000007">
    <property type="protein sequence ID" value="MDQ0200804.1"/>
    <property type="molecule type" value="Genomic_DNA"/>
</dbReference>
<protein>
    <recommendedName>
        <fullName evidence="3">DUF5082 domain-containing protein</fullName>
    </recommendedName>
</protein>
<evidence type="ECO:0008006" key="3">
    <source>
        <dbReference type="Google" id="ProtNLM"/>
    </source>
</evidence>
<dbReference type="RefSeq" id="WP_307411241.1">
    <property type="nucleotide sequence ID" value="NZ_JAUSTW010000007.1"/>
</dbReference>
<evidence type="ECO:0000313" key="2">
    <source>
        <dbReference type="Proteomes" id="UP001224122"/>
    </source>
</evidence>
<dbReference type="Proteomes" id="UP001224122">
    <property type="component" value="Unassembled WGS sequence"/>
</dbReference>
<name>A0ABT9Y0Z3_9BACI</name>
<gene>
    <name evidence="1" type="ORF">J2S10_004006</name>
</gene>
<sequence>MNEDLRETLRSVIKEELKDIRTELHGVNARMVRLEEKQDKQFNKIERELIGHNEWFDTIDLKLEKHDERFDKLGLGQEKILSELRSSNKHLEETVKQHNFIIDLLQKEVKPDYDIRYKKE</sequence>
<proteinExistence type="predicted"/>
<organism evidence="1 2">
    <name type="scientific">Neobacillus ginsengisoli</name>
    <dbReference type="NCBI Taxonomy" id="904295"/>
    <lineage>
        <taxon>Bacteria</taxon>
        <taxon>Bacillati</taxon>
        <taxon>Bacillota</taxon>
        <taxon>Bacilli</taxon>
        <taxon>Bacillales</taxon>
        <taxon>Bacillaceae</taxon>
        <taxon>Neobacillus</taxon>
    </lineage>
</organism>
<evidence type="ECO:0000313" key="1">
    <source>
        <dbReference type="EMBL" id="MDQ0200804.1"/>
    </source>
</evidence>
<keyword evidence="2" id="KW-1185">Reference proteome</keyword>
<comment type="caution">
    <text evidence="1">The sequence shown here is derived from an EMBL/GenBank/DDBJ whole genome shotgun (WGS) entry which is preliminary data.</text>
</comment>
<accession>A0ABT9Y0Z3</accession>
<reference evidence="1 2" key="1">
    <citation type="submission" date="2023-07" db="EMBL/GenBank/DDBJ databases">
        <title>Genomic Encyclopedia of Type Strains, Phase IV (KMG-IV): sequencing the most valuable type-strain genomes for metagenomic binning, comparative biology and taxonomic classification.</title>
        <authorList>
            <person name="Goeker M."/>
        </authorList>
    </citation>
    <scope>NUCLEOTIDE SEQUENCE [LARGE SCALE GENOMIC DNA]</scope>
    <source>
        <strain evidence="1 2">DSM 27594</strain>
    </source>
</reference>